<dbReference type="PANTHER" id="PTHR31081">
    <property type="entry name" value="UREIDE PERMEASE 1-RELATED-RELATED"/>
    <property type="match status" value="1"/>
</dbReference>
<keyword evidence="6" id="KW-0067">ATP-binding</keyword>
<reference evidence="11" key="1">
    <citation type="journal article" date="2014" name="Nat. Commun.">
        <title>The emerging biofuel crop Camelina sativa retains a highly undifferentiated hexaploid genome structure.</title>
        <authorList>
            <person name="Kagale S."/>
            <person name="Koh C."/>
            <person name="Nixon J."/>
            <person name="Bollina V."/>
            <person name="Clarke W.E."/>
            <person name="Tuteja R."/>
            <person name="Spillane C."/>
            <person name="Robinson S.J."/>
            <person name="Links M.G."/>
            <person name="Clarke C."/>
            <person name="Higgins E.E."/>
            <person name="Huebert T."/>
            <person name="Sharpe A.G."/>
            <person name="Parkin I.A."/>
        </authorList>
    </citation>
    <scope>NUCLEOTIDE SEQUENCE [LARGE SCALE GENOMIC DNA]</scope>
    <source>
        <strain evidence="11">cv. DH55</strain>
    </source>
</reference>
<keyword evidence="11" id="KW-1185">Reference proteome</keyword>
<feature type="transmembrane region" description="Helical" evidence="10">
    <location>
        <begin position="85"/>
        <end position="111"/>
    </location>
</feature>
<dbReference type="Pfam" id="PF07168">
    <property type="entry name" value="Ureide_permease"/>
    <property type="match status" value="1"/>
</dbReference>
<keyword evidence="4 10" id="KW-0812">Transmembrane</keyword>
<evidence type="ECO:0000256" key="10">
    <source>
        <dbReference type="SAM" id="Phobius"/>
    </source>
</evidence>
<feature type="transmembrane region" description="Helical" evidence="10">
    <location>
        <begin position="257"/>
        <end position="281"/>
    </location>
</feature>
<dbReference type="InterPro" id="IPR030189">
    <property type="entry name" value="UPS_plant"/>
</dbReference>
<feature type="transmembrane region" description="Helical" evidence="10">
    <location>
        <begin position="360"/>
        <end position="379"/>
    </location>
</feature>
<evidence type="ECO:0000256" key="1">
    <source>
        <dbReference type="ARBA" id="ARBA00004141"/>
    </source>
</evidence>
<comment type="subcellular location">
    <subcellularLocation>
        <location evidence="1">Membrane</location>
        <topology evidence="1">Multi-pass membrane protein</topology>
    </subcellularLocation>
</comment>
<feature type="compositionally biased region" description="Basic and acidic residues" evidence="9">
    <location>
        <begin position="170"/>
        <end position="188"/>
    </location>
</feature>
<evidence type="ECO:0000256" key="4">
    <source>
        <dbReference type="ARBA" id="ARBA00022692"/>
    </source>
</evidence>
<feature type="transmembrane region" description="Helical" evidence="10">
    <location>
        <begin position="216"/>
        <end position="237"/>
    </location>
</feature>
<feature type="transmembrane region" description="Helical" evidence="10">
    <location>
        <begin position="302"/>
        <end position="322"/>
    </location>
</feature>
<dbReference type="RefSeq" id="XP_010425146.1">
    <property type="nucleotide sequence ID" value="XM_010426844.2"/>
</dbReference>
<evidence type="ECO:0000256" key="9">
    <source>
        <dbReference type="SAM" id="MobiDB-lite"/>
    </source>
</evidence>
<dbReference type="PANTHER" id="PTHR31081:SF13">
    <property type="entry name" value="UREIDE PERMEASE 4"/>
    <property type="match status" value="1"/>
</dbReference>
<protein>
    <submittedName>
        <fullName evidence="12">Ureide permease 4 isoform X2</fullName>
    </submittedName>
</protein>
<organism evidence="11 12">
    <name type="scientific">Camelina sativa</name>
    <name type="common">False flax</name>
    <name type="synonym">Myagrum sativum</name>
    <dbReference type="NCBI Taxonomy" id="90675"/>
    <lineage>
        <taxon>Eukaryota</taxon>
        <taxon>Viridiplantae</taxon>
        <taxon>Streptophyta</taxon>
        <taxon>Embryophyta</taxon>
        <taxon>Tracheophyta</taxon>
        <taxon>Spermatophyta</taxon>
        <taxon>Magnoliopsida</taxon>
        <taxon>eudicotyledons</taxon>
        <taxon>Gunneridae</taxon>
        <taxon>Pentapetalae</taxon>
        <taxon>rosids</taxon>
        <taxon>malvids</taxon>
        <taxon>Brassicales</taxon>
        <taxon>Brassicaceae</taxon>
        <taxon>Camelineae</taxon>
        <taxon>Camelina</taxon>
    </lineage>
</organism>
<dbReference type="InterPro" id="IPR009834">
    <property type="entry name" value="Ureide_permease"/>
</dbReference>
<feature type="transmembrane region" description="Helical" evidence="10">
    <location>
        <begin position="117"/>
        <end position="140"/>
    </location>
</feature>
<proteinExistence type="inferred from homology"/>
<evidence type="ECO:0000256" key="6">
    <source>
        <dbReference type="ARBA" id="ARBA00022840"/>
    </source>
</evidence>
<accession>A0ABM0TEF3</accession>
<evidence type="ECO:0000256" key="5">
    <source>
        <dbReference type="ARBA" id="ARBA00022741"/>
    </source>
</evidence>
<keyword evidence="7 10" id="KW-1133">Transmembrane helix</keyword>
<keyword evidence="5" id="KW-0547">Nucleotide-binding</keyword>
<feature type="transmembrane region" description="Helical" evidence="10">
    <location>
        <begin position="328"/>
        <end position="348"/>
    </location>
</feature>
<keyword evidence="3" id="KW-0813">Transport</keyword>
<evidence type="ECO:0000256" key="2">
    <source>
        <dbReference type="ARBA" id="ARBA00005931"/>
    </source>
</evidence>
<sequence>MYVVESKAGAIGCMILSLCCLGSWPAILTLLERRGRLPQHTFLDFATANLLAAIVIAFSLGEIGKSTFRTPDFTTQLPQDNWPSVLFAVAGGVLLSVGNLATQYAFAFVGLSVTEVITASITVVIGCFLIAVFLGAAVHASNAADVKAKLKSLPSEYKAGTEDFYSSIKNGEDNPEKEKTDVESQEKQTGKAKAGTAGFFVELENKRAIKVFGKSIMIGLFITLFAGICLSLFSPAFNLATNDQWSTLPKGVPKLVVYTAFFYFSIAGFLIALILNLIFLYRPMVGLAKSSLKKYVNDYKGRGWAVFAGFLCGFGNGLQFMGGQAAGYAAADSVQALPLVSTFWGIVLFGEYRKSSKRTYALLVSMLIMFVAAVAILMASSGHRK</sequence>
<evidence type="ECO:0000256" key="3">
    <source>
        <dbReference type="ARBA" id="ARBA00022448"/>
    </source>
</evidence>
<evidence type="ECO:0000313" key="12">
    <source>
        <dbReference type="RefSeq" id="XP_010425146.1"/>
    </source>
</evidence>
<feature type="region of interest" description="Disordered" evidence="9">
    <location>
        <begin position="166"/>
        <end position="188"/>
    </location>
</feature>
<evidence type="ECO:0000256" key="8">
    <source>
        <dbReference type="ARBA" id="ARBA00023136"/>
    </source>
</evidence>
<dbReference type="Proteomes" id="UP000694864">
    <property type="component" value="Chromosome 9"/>
</dbReference>
<evidence type="ECO:0000313" key="11">
    <source>
        <dbReference type="Proteomes" id="UP000694864"/>
    </source>
</evidence>
<name>A0ABM0TEF3_CAMSA</name>
<gene>
    <name evidence="12" type="primary">LOC104710264</name>
</gene>
<evidence type="ECO:0000256" key="7">
    <source>
        <dbReference type="ARBA" id="ARBA00022989"/>
    </source>
</evidence>
<feature type="transmembrane region" description="Helical" evidence="10">
    <location>
        <begin position="41"/>
        <end position="64"/>
    </location>
</feature>
<comment type="similarity">
    <text evidence="2">Belongs to the plant ureide permease (TC 2.A.7.19) family.</text>
</comment>
<reference evidence="12" key="2">
    <citation type="submission" date="2025-08" db="UniProtKB">
        <authorList>
            <consortium name="RefSeq"/>
        </authorList>
    </citation>
    <scope>IDENTIFICATION</scope>
    <source>
        <tissue evidence="12">Leaf</tissue>
    </source>
</reference>
<keyword evidence="8 10" id="KW-0472">Membrane</keyword>
<dbReference type="GeneID" id="104710264"/>